<dbReference type="AlphaFoldDB" id="H8XT11"/>
<dbReference type="Proteomes" id="UP000007599">
    <property type="component" value="Chromosome I"/>
</dbReference>
<evidence type="ECO:0000313" key="1">
    <source>
        <dbReference type="EMBL" id="CCG53553.1"/>
    </source>
</evidence>
<sequence length="92" mass="10381">MLNSFAYACSLCSSQHLVNKPIKLVCLPLFYAPLFVMLNSFQHLVNKPTELVCLRLFYSLESASIQENLNQVQVDKLCGQTLCTNYTQSLSC</sequence>
<dbReference type="KEGG" id="fin:KQS_08045"/>
<reference evidence="1 2" key="1">
    <citation type="journal article" date="2012" name="J. Bacteriol.">
        <title>Complete Genome Sequence of Flavobacterium indicum GPSTA100-9T, Isolated from Warm Spring Water.</title>
        <authorList>
            <person name="Barbier P."/>
            <person name="Houel A."/>
            <person name="Loux V."/>
            <person name="Poulain J."/>
            <person name="Bernardet J.F."/>
            <person name="Touchon M."/>
            <person name="Duchaud E."/>
        </authorList>
    </citation>
    <scope>NUCLEOTIDE SEQUENCE [LARGE SCALE GENOMIC DNA]</scope>
    <source>
        <strain evidence="2">DSM 17447 / CIP 109464 / GPTSA100-9</strain>
    </source>
</reference>
<proteinExistence type="predicted"/>
<accession>H8XT11</accession>
<keyword evidence="2" id="KW-1185">Reference proteome</keyword>
<reference evidence="2" key="2">
    <citation type="submission" date="2012-03" db="EMBL/GenBank/DDBJ databases">
        <title>Complete genome sequence of Flavobacterium indicum GPTSA100-9T, isolated from warm spring water.</title>
        <authorList>
            <person name="Barbier P."/>
            <person name="Houel A."/>
            <person name="Loux V."/>
            <person name="Poulain J."/>
            <person name="Bernardet J.-F."/>
            <person name="Touchon M."/>
            <person name="Duchaud E."/>
        </authorList>
    </citation>
    <scope>NUCLEOTIDE SEQUENCE [LARGE SCALE GENOMIC DNA]</scope>
    <source>
        <strain evidence="2">DSM 17447 / CIP 109464 / GPTSA100-9</strain>
    </source>
</reference>
<protein>
    <submittedName>
        <fullName evidence="1">Uncharacterized protein</fullName>
    </submittedName>
</protein>
<gene>
    <name evidence="1" type="ordered locus">KQS_08045</name>
</gene>
<evidence type="ECO:0000313" key="2">
    <source>
        <dbReference type="Proteomes" id="UP000007599"/>
    </source>
</evidence>
<name>H8XT11_FLAIG</name>
<dbReference type="HOGENOM" id="CLU_2408951_0_0_10"/>
<dbReference type="EMBL" id="HE774682">
    <property type="protein sequence ID" value="CCG53553.1"/>
    <property type="molecule type" value="Genomic_DNA"/>
</dbReference>
<organism evidence="1 2">
    <name type="scientific">Flavobacterium indicum (strain DSM 17447 / CIP 109464 / GPTSA100-9)</name>
    <dbReference type="NCBI Taxonomy" id="1094466"/>
    <lineage>
        <taxon>Bacteria</taxon>
        <taxon>Pseudomonadati</taxon>
        <taxon>Bacteroidota</taxon>
        <taxon>Flavobacteriia</taxon>
        <taxon>Flavobacteriales</taxon>
        <taxon>Flavobacteriaceae</taxon>
        <taxon>Flavobacterium</taxon>
    </lineage>
</organism>